<dbReference type="InterPro" id="IPR003754">
    <property type="entry name" value="4pyrrol_synth_uPrphyn_synth"/>
</dbReference>
<dbReference type="AlphaFoldDB" id="A0A369W8U2"/>
<evidence type="ECO:0000313" key="3">
    <source>
        <dbReference type="Proteomes" id="UP000253759"/>
    </source>
</evidence>
<dbReference type="EMBL" id="QQNH01000005">
    <property type="protein sequence ID" value="RDE09682.1"/>
    <property type="molecule type" value="Genomic_DNA"/>
</dbReference>
<evidence type="ECO:0000259" key="1">
    <source>
        <dbReference type="Pfam" id="PF02602"/>
    </source>
</evidence>
<organism evidence="2 3">
    <name type="scientific">Pelagibacterium lacus</name>
    <dbReference type="NCBI Taxonomy" id="2282655"/>
    <lineage>
        <taxon>Bacteria</taxon>
        <taxon>Pseudomonadati</taxon>
        <taxon>Pseudomonadota</taxon>
        <taxon>Alphaproteobacteria</taxon>
        <taxon>Hyphomicrobiales</taxon>
        <taxon>Devosiaceae</taxon>
        <taxon>Pelagibacterium</taxon>
    </lineage>
</organism>
<dbReference type="Gene3D" id="3.40.50.10090">
    <property type="match status" value="2"/>
</dbReference>
<accession>A0A369W8U2</accession>
<dbReference type="RefSeq" id="WP_114645228.1">
    <property type="nucleotide sequence ID" value="NZ_QQNH01000005.1"/>
</dbReference>
<dbReference type="GO" id="GO:0004852">
    <property type="term" value="F:uroporphyrinogen-III synthase activity"/>
    <property type="evidence" value="ECO:0007669"/>
    <property type="project" value="InterPro"/>
</dbReference>
<keyword evidence="3" id="KW-1185">Reference proteome</keyword>
<evidence type="ECO:0000313" key="2">
    <source>
        <dbReference type="EMBL" id="RDE09682.1"/>
    </source>
</evidence>
<feature type="domain" description="Tetrapyrrole biosynthesis uroporphyrinogen III synthase" evidence="1">
    <location>
        <begin position="20"/>
        <end position="234"/>
    </location>
</feature>
<dbReference type="Proteomes" id="UP000253759">
    <property type="component" value="Unassembled WGS sequence"/>
</dbReference>
<dbReference type="GO" id="GO:0033014">
    <property type="term" value="P:tetrapyrrole biosynthetic process"/>
    <property type="evidence" value="ECO:0007669"/>
    <property type="project" value="InterPro"/>
</dbReference>
<name>A0A369W8U2_9HYPH</name>
<gene>
    <name evidence="2" type="ORF">DVH29_05870</name>
</gene>
<proteinExistence type="predicted"/>
<sequence>MTLTPRRVLVTRPRADAGRTAAGLAAIGLEPVIAPLLEAQMTGIALPPAQDYAAVAATSANGVRALAEHKDGDGFTHLPLFAVGEHTANAARAAGFSRILFAQGTLAHLVELIAANRPSGPIFYPAAQHQSGDLTGLLAQREIAVTPRILYAMRAVEALPPDLADRLAAGEIEGAVFFSRRTATIFAGLLAGERFAATRRALSCLCLAENVAEPLVDSHFLRIGLADAPSHAAMLVLALAFARDQISP</sequence>
<dbReference type="InterPro" id="IPR036108">
    <property type="entry name" value="4pyrrol_syn_uPrphyn_synt_sf"/>
</dbReference>
<reference evidence="3" key="1">
    <citation type="submission" date="2018-07" db="EMBL/GenBank/DDBJ databases">
        <authorList>
            <person name="Liu B.-T."/>
            <person name="Du Z."/>
        </authorList>
    </citation>
    <scope>NUCLEOTIDE SEQUENCE [LARGE SCALE GENOMIC DNA]</scope>
    <source>
        <strain evidence="3">XYN52</strain>
    </source>
</reference>
<dbReference type="Pfam" id="PF02602">
    <property type="entry name" value="HEM4"/>
    <property type="match status" value="1"/>
</dbReference>
<dbReference type="CDD" id="cd06578">
    <property type="entry name" value="HemD"/>
    <property type="match status" value="1"/>
</dbReference>
<comment type="caution">
    <text evidence="2">The sequence shown here is derived from an EMBL/GenBank/DDBJ whole genome shotgun (WGS) entry which is preliminary data.</text>
</comment>
<dbReference type="SUPFAM" id="SSF69618">
    <property type="entry name" value="HemD-like"/>
    <property type="match status" value="1"/>
</dbReference>
<protein>
    <submittedName>
        <fullName evidence="2">Uroporphyrinogen-III synthase</fullName>
    </submittedName>
</protein>
<dbReference type="OrthoDB" id="7163809at2"/>